<dbReference type="InterPro" id="IPR000177">
    <property type="entry name" value="Apple"/>
</dbReference>
<dbReference type="PROSITE" id="PS51257">
    <property type="entry name" value="PROKAR_LIPOPROTEIN"/>
    <property type="match status" value="1"/>
</dbReference>
<protein>
    <submittedName>
        <fullName evidence="6">Apple domain-containing protein</fullName>
    </submittedName>
</protein>
<keyword evidence="3" id="KW-0732">Signal</keyword>
<keyword evidence="5" id="KW-1185">Reference proteome</keyword>
<dbReference type="GO" id="GO:0006508">
    <property type="term" value="P:proteolysis"/>
    <property type="evidence" value="ECO:0007669"/>
    <property type="project" value="InterPro"/>
</dbReference>
<dbReference type="GO" id="GO:0005576">
    <property type="term" value="C:extracellular region"/>
    <property type="evidence" value="ECO:0007669"/>
    <property type="project" value="InterPro"/>
</dbReference>
<evidence type="ECO:0000256" key="2">
    <source>
        <dbReference type="ARBA" id="ARBA00023157"/>
    </source>
</evidence>
<dbReference type="Proteomes" id="UP000887540">
    <property type="component" value="Unplaced"/>
</dbReference>
<evidence type="ECO:0000256" key="1">
    <source>
        <dbReference type="ARBA" id="ARBA00022737"/>
    </source>
</evidence>
<proteinExistence type="predicted"/>
<dbReference type="WBParaSite" id="ACRNAN_scaffold7223.g16311.t1">
    <property type="protein sequence ID" value="ACRNAN_scaffold7223.g16311.t1"/>
    <property type="gene ID" value="ACRNAN_scaffold7223.g16311"/>
</dbReference>
<dbReference type="Gene3D" id="3.50.4.10">
    <property type="entry name" value="Hepatocyte Growth Factor"/>
    <property type="match status" value="1"/>
</dbReference>
<name>A0A914EC62_9BILA</name>
<evidence type="ECO:0000313" key="6">
    <source>
        <dbReference type="WBParaSite" id="ACRNAN_scaffold7223.g16311.t1"/>
    </source>
</evidence>
<feature type="signal peptide" evidence="3">
    <location>
        <begin position="1"/>
        <end position="22"/>
    </location>
</feature>
<dbReference type="InterPro" id="IPR003609">
    <property type="entry name" value="Pan_app"/>
</dbReference>
<sequence>MKVKEILVILELFLYFCTNVLGQGCPTTYQNTAIKANVLSSVAGSSASCCASCQQNSACAAYKWNSTGGGTCYLLSDSQPLYSSTGETVGVTTPSSANSYVLSKSYDSTNWLNDDTFSYSNGNGDFVVYVDKNTATSKGLVKTQNGK</sequence>
<accession>A0A914EC62</accession>
<reference evidence="6" key="1">
    <citation type="submission" date="2022-11" db="UniProtKB">
        <authorList>
            <consortium name="WormBaseParasite"/>
        </authorList>
    </citation>
    <scope>IDENTIFICATION</scope>
</reference>
<dbReference type="Pfam" id="PF00024">
    <property type="entry name" value="PAN_1"/>
    <property type="match status" value="1"/>
</dbReference>
<keyword evidence="2" id="KW-1015">Disulfide bond</keyword>
<organism evidence="5 6">
    <name type="scientific">Acrobeloides nanus</name>
    <dbReference type="NCBI Taxonomy" id="290746"/>
    <lineage>
        <taxon>Eukaryota</taxon>
        <taxon>Metazoa</taxon>
        <taxon>Ecdysozoa</taxon>
        <taxon>Nematoda</taxon>
        <taxon>Chromadorea</taxon>
        <taxon>Rhabditida</taxon>
        <taxon>Tylenchina</taxon>
        <taxon>Cephalobomorpha</taxon>
        <taxon>Cephaloboidea</taxon>
        <taxon>Cephalobidae</taxon>
        <taxon>Acrobeloides</taxon>
    </lineage>
</organism>
<evidence type="ECO:0000259" key="4">
    <source>
        <dbReference type="SMART" id="SM00223"/>
    </source>
</evidence>
<evidence type="ECO:0000313" key="5">
    <source>
        <dbReference type="Proteomes" id="UP000887540"/>
    </source>
</evidence>
<evidence type="ECO:0000256" key="3">
    <source>
        <dbReference type="SAM" id="SignalP"/>
    </source>
</evidence>
<feature type="chain" id="PRO_5037455824" evidence="3">
    <location>
        <begin position="23"/>
        <end position="147"/>
    </location>
</feature>
<dbReference type="AlphaFoldDB" id="A0A914EC62"/>
<feature type="domain" description="Apple" evidence="4">
    <location>
        <begin position="25"/>
        <end position="96"/>
    </location>
</feature>
<keyword evidence="1" id="KW-0677">Repeat</keyword>
<dbReference type="SMART" id="SM00223">
    <property type="entry name" value="APPLE"/>
    <property type="match status" value="1"/>
</dbReference>